<dbReference type="OrthoDB" id="9998683at2"/>
<accession>A0A557ZU00</accession>
<dbReference type="Proteomes" id="UP000318578">
    <property type="component" value="Unassembled WGS sequence"/>
</dbReference>
<keyword evidence="1" id="KW-0812">Transmembrane</keyword>
<feature type="transmembrane region" description="Helical" evidence="1">
    <location>
        <begin position="56"/>
        <end position="80"/>
    </location>
</feature>
<keyword evidence="1" id="KW-0472">Membrane</keyword>
<organism evidence="2 3">
    <name type="scientific">Amycolatopsis acidiphila</name>
    <dbReference type="NCBI Taxonomy" id="715473"/>
    <lineage>
        <taxon>Bacteria</taxon>
        <taxon>Bacillati</taxon>
        <taxon>Actinomycetota</taxon>
        <taxon>Actinomycetes</taxon>
        <taxon>Pseudonocardiales</taxon>
        <taxon>Pseudonocardiaceae</taxon>
        <taxon>Amycolatopsis</taxon>
    </lineage>
</organism>
<feature type="transmembrane region" description="Helical" evidence="1">
    <location>
        <begin position="86"/>
        <end position="111"/>
    </location>
</feature>
<keyword evidence="3" id="KW-1185">Reference proteome</keyword>
<feature type="transmembrane region" description="Helical" evidence="1">
    <location>
        <begin position="12"/>
        <end position="35"/>
    </location>
</feature>
<dbReference type="AlphaFoldDB" id="A0A557ZU00"/>
<gene>
    <name evidence="2" type="ORF">FNH06_36090</name>
</gene>
<evidence type="ECO:0000313" key="3">
    <source>
        <dbReference type="Proteomes" id="UP000318578"/>
    </source>
</evidence>
<proteinExistence type="predicted"/>
<comment type="caution">
    <text evidence="2">The sequence shown here is derived from an EMBL/GenBank/DDBJ whole genome shotgun (WGS) entry which is preliminary data.</text>
</comment>
<name>A0A557ZU00_9PSEU</name>
<keyword evidence="1" id="KW-1133">Transmembrane helix</keyword>
<sequence length="117" mass="12269">MLACVGKVPLLVMTACTRGAVVLIAAIFGIVTVSTRRTVSAAQLELRSADAVRRNLLVLWNLSVLMTCLGWLAFGAGVAIGPRSLGWLPAVIEIAVPAALVIYNGVATVLVSRLLRS</sequence>
<protein>
    <submittedName>
        <fullName evidence="2">Uncharacterized protein</fullName>
    </submittedName>
</protein>
<evidence type="ECO:0000256" key="1">
    <source>
        <dbReference type="SAM" id="Phobius"/>
    </source>
</evidence>
<dbReference type="EMBL" id="VJZA01000116">
    <property type="protein sequence ID" value="TVT15501.1"/>
    <property type="molecule type" value="Genomic_DNA"/>
</dbReference>
<evidence type="ECO:0000313" key="2">
    <source>
        <dbReference type="EMBL" id="TVT15501.1"/>
    </source>
</evidence>
<reference evidence="2 3" key="1">
    <citation type="submission" date="2019-07" db="EMBL/GenBank/DDBJ databases">
        <title>New species of Amycolatopsis and Streptomyces.</title>
        <authorList>
            <person name="Duangmal K."/>
            <person name="Teo W.F.A."/>
            <person name="Lipun K."/>
        </authorList>
    </citation>
    <scope>NUCLEOTIDE SEQUENCE [LARGE SCALE GENOMIC DNA]</scope>
    <source>
        <strain evidence="2 3">JCM 30562</strain>
    </source>
</reference>